<proteinExistence type="predicted"/>
<dbReference type="Proteomes" id="UP000295515">
    <property type="component" value="Unassembled WGS sequence"/>
</dbReference>
<keyword evidence="1" id="KW-0238">DNA-binding</keyword>
<evidence type="ECO:0000313" key="1">
    <source>
        <dbReference type="EMBL" id="TCW02806.1"/>
    </source>
</evidence>
<dbReference type="RefSeq" id="WP_066447459.1">
    <property type="nucleotide sequence ID" value="NZ_JANKBF010000002.1"/>
</dbReference>
<sequence>MYIIDKLQKLYEIEGISQIDGELAYYLLTHLKEMKSMTLQKCIQDTGISKASIHRFYSKAKFPSFKDLTKEIYREYHLLENKNFEMLPTNLPFENTLDVSHIQSLAKHMINASKILFYGNQEEMNILSNTFDALRKHNKMFKSLMNWNYSIMMDEIESLKENDLLVIIDTSMKIHMFNEATLNQADMIKLSHLKDFPFHKYYIGDGMNNEYGFETIQLLLTHKQMKNIALALFDIQLSYDIDQGGML</sequence>
<dbReference type="GO" id="GO:0003677">
    <property type="term" value="F:DNA binding"/>
    <property type="evidence" value="ECO:0007669"/>
    <property type="project" value="UniProtKB-KW"/>
</dbReference>
<organism evidence="1 2">
    <name type="scientific">Longibaculum muris</name>
    <dbReference type="NCBI Taxonomy" id="1796628"/>
    <lineage>
        <taxon>Bacteria</taxon>
        <taxon>Bacillati</taxon>
        <taxon>Bacillota</taxon>
        <taxon>Erysipelotrichia</taxon>
        <taxon>Erysipelotrichales</taxon>
        <taxon>Coprobacillaceae</taxon>
        <taxon>Longibaculum</taxon>
    </lineage>
</organism>
<dbReference type="Gene3D" id="1.10.10.10">
    <property type="entry name" value="Winged helix-like DNA-binding domain superfamily/Winged helix DNA-binding domain"/>
    <property type="match status" value="1"/>
</dbReference>
<dbReference type="SUPFAM" id="SSF46689">
    <property type="entry name" value="Homeodomain-like"/>
    <property type="match status" value="1"/>
</dbReference>
<reference evidence="1 2" key="1">
    <citation type="submission" date="2019-03" db="EMBL/GenBank/DDBJ databases">
        <title>Genomic Encyclopedia of Type Strains, Phase IV (KMG-IV): sequencing the most valuable type-strain genomes for metagenomic binning, comparative biology and taxonomic classification.</title>
        <authorList>
            <person name="Goeker M."/>
        </authorList>
    </citation>
    <scope>NUCLEOTIDE SEQUENCE [LARGE SCALE GENOMIC DNA]</scope>
    <source>
        <strain evidence="1 2">DSM 29487</strain>
    </source>
</reference>
<name>A0A4R3ZBH8_9FIRM</name>
<dbReference type="GeneID" id="98913936"/>
<dbReference type="InterPro" id="IPR036388">
    <property type="entry name" value="WH-like_DNA-bd_sf"/>
</dbReference>
<gene>
    <name evidence="1" type="ORF">EDD60_101108</name>
</gene>
<comment type="caution">
    <text evidence="1">The sequence shown here is derived from an EMBL/GenBank/DDBJ whole genome shotgun (WGS) entry which is preliminary data.</text>
</comment>
<dbReference type="AlphaFoldDB" id="A0A4R3ZBH8"/>
<keyword evidence="2" id="KW-1185">Reference proteome</keyword>
<evidence type="ECO:0000313" key="2">
    <source>
        <dbReference type="Proteomes" id="UP000295515"/>
    </source>
</evidence>
<accession>A0A4R3ZBH8</accession>
<dbReference type="InterPro" id="IPR009057">
    <property type="entry name" value="Homeodomain-like_sf"/>
</dbReference>
<dbReference type="EMBL" id="SMCQ01000001">
    <property type="protein sequence ID" value="TCW02806.1"/>
    <property type="molecule type" value="Genomic_DNA"/>
</dbReference>
<protein>
    <submittedName>
        <fullName evidence="1">DNA-binding MurR/RpiR family transcriptional regulator</fullName>
    </submittedName>
</protein>